<dbReference type="InterPro" id="IPR013783">
    <property type="entry name" value="Ig-like_fold"/>
</dbReference>
<reference evidence="2 3" key="1">
    <citation type="journal article" date="2018" name="PLoS Pathog.">
        <title>Evolution of structural diversity of trichothecenes, a family of toxins produced by plant pathogenic and entomopathogenic fungi.</title>
        <authorList>
            <person name="Proctor R.H."/>
            <person name="McCormick S.P."/>
            <person name="Kim H.S."/>
            <person name="Cardoza R.E."/>
            <person name="Stanley A.M."/>
            <person name="Lindo L."/>
            <person name="Kelly A."/>
            <person name="Brown D.W."/>
            <person name="Lee T."/>
            <person name="Vaughan M.M."/>
            <person name="Alexander N.J."/>
            <person name="Busman M."/>
            <person name="Gutierrez S."/>
        </authorList>
    </citation>
    <scope>NUCLEOTIDE SEQUENCE [LARGE SCALE GENOMIC DNA]</scope>
    <source>
        <strain evidence="2 3">NRRL 20695</strain>
    </source>
</reference>
<dbReference type="Gene3D" id="2.60.120.260">
    <property type="entry name" value="Galactose-binding domain-like"/>
    <property type="match status" value="1"/>
</dbReference>
<keyword evidence="3" id="KW-1185">Reference proteome</keyword>
<accession>A0A395SKC6</accession>
<gene>
    <name evidence="2" type="ORF">FLONG3_6521</name>
</gene>
<feature type="domain" description="Bacterial alpha-L-rhamnosidase N-terminal" evidence="1">
    <location>
        <begin position="149"/>
        <end position="321"/>
    </location>
</feature>
<dbReference type="Pfam" id="PF25788">
    <property type="entry name" value="Ig_Rha78A_N"/>
    <property type="match status" value="1"/>
</dbReference>
<name>A0A395SKC6_9HYPO</name>
<comment type="caution">
    <text evidence="2">The sequence shown here is derived from an EMBL/GenBank/DDBJ whole genome shotgun (WGS) entry which is preliminary data.</text>
</comment>
<dbReference type="OrthoDB" id="10036721at2759"/>
<dbReference type="PANTHER" id="PTHR33307:SF6">
    <property type="entry name" value="ALPHA-RHAMNOSIDASE (EUROFUNG)-RELATED"/>
    <property type="match status" value="1"/>
</dbReference>
<dbReference type="PANTHER" id="PTHR33307">
    <property type="entry name" value="ALPHA-RHAMNOSIDASE (EUROFUNG)"/>
    <property type="match status" value="1"/>
</dbReference>
<dbReference type="EMBL" id="PXOG01000145">
    <property type="protein sequence ID" value="RGP72883.1"/>
    <property type="molecule type" value="Genomic_DNA"/>
</dbReference>
<sequence>MADLAISTVFFEHHRQAFGVAETNPRISWRFEGSVSDWEQSSYDIEVARQGVKKDKTNLFSFNSSNSVYVPWPDEALGEAEAASVRVRAHSNDGLSTPWSDWANVETALLSNDGWDGAVPITADLFQNNNSTAKRPIYFRNDFRVPEGSIASARLYITGLGIYEAEINGERVGDLVLAPGWQSYNHRHVYDSYDVTSLINSGHNAIGVIVGEGWFLGRLGSDSVRDTYGDCIGLLSTLVITLQDGTTVTVPTGEDWTASGGPIVSGEIYDGEVYDARLEKQIEHWSTSKFSARGKAWSKVRTLPPLTGKLTPPDQPGIRKIEVRDAQKILKSPSGKTIVDFGQNLVGWHKY</sequence>
<organism evidence="2 3">
    <name type="scientific">Fusarium longipes</name>
    <dbReference type="NCBI Taxonomy" id="694270"/>
    <lineage>
        <taxon>Eukaryota</taxon>
        <taxon>Fungi</taxon>
        <taxon>Dikarya</taxon>
        <taxon>Ascomycota</taxon>
        <taxon>Pezizomycotina</taxon>
        <taxon>Sordariomycetes</taxon>
        <taxon>Hypocreomycetidae</taxon>
        <taxon>Hypocreales</taxon>
        <taxon>Nectriaceae</taxon>
        <taxon>Fusarium</taxon>
    </lineage>
</organism>
<protein>
    <submittedName>
        <fullName evidence="2">Alpha-l-rhamnosidase a</fullName>
    </submittedName>
</protein>
<dbReference type="InterPro" id="IPR016007">
    <property type="entry name" value="Alpha_rhamnosid"/>
</dbReference>
<dbReference type="STRING" id="694270.A0A395SKC6"/>
<dbReference type="Pfam" id="PF08531">
    <property type="entry name" value="Bac_rhamnosid_N"/>
    <property type="match status" value="1"/>
</dbReference>
<evidence type="ECO:0000313" key="2">
    <source>
        <dbReference type="EMBL" id="RGP72883.1"/>
    </source>
</evidence>
<dbReference type="Proteomes" id="UP000266234">
    <property type="component" value="Unassembled WGS sequence"/>
</dbReference>
<evidence type="ECO:0000259" key="1">
    <source>
        <dbReference type="Pfam" id="PF08531"/>
    </source>
</evidence>
<evidence type="ECO:0000313" key="3">
    <source>
        <dbReference type="Proteomes" id="UP000266234"/>
    </source>
</evidence>
<dbReference type="InterPro" id="IPR013737">
    <property type="entry name" value="Bac_rhamnosid_N"/>
</dbReference>
<proteinExistence type="predicted"/>
<dbReference type="AlphaFoldDB" id="A0A395SKC6"/>
<dbReference type="Gene3D" id="2.60.40.10">
    <property type="entry name" value="Immunoglobulins"/>
    <property type="match status" value="1"/>
</dbReference>